<dbReference type="EMBL" id="OM869629">
    <property type="protein sequence ID" value="UPW41575.1"/>
    <property type="molecule type" value="Genomic_DNA"/>
</dbReference>
<accession>A0A976N2I8</accession>
<sequence>MCLYPVYIKPKLRLNGNYIYSSSCARIQVPCGKCLECLSNQSIEWAFRISDEAKLYSDNCFITLTYNNDFLPEGGSLCRRDVQLFLKLLRRRLAPRRIRVFYCGEYGKKHLRPHYHIIVFNFSPTDLKKLPSSLSGKEELYRSQFIESIWTKGFSSVGKLTFESAKYCAKYMQKFKYFEYDRLGLVRPFVGMSNRPGIGYSAALRCDTLSDKIYYQGRYIKTPRYYLKVLEREGVCLDFLKERRKHNMYIYSSDPDKLIEKRKRYFRNFLSPLL</sequence>
<evidence type="ECO:0000259" key="1">
    <source>
        <dbReference type="Pfam" id="PF23343"/>
    </source>
</evidence>
<dbReference type="Pfam" id="PF23343">
    <property type="entry name" value="REP_ORF2-G2P"/>
    <property type="match status" value="1"/>
</dbReference>
<evidence type="ECO:0000313" key="2">
    <source>
        <dbReference type="EMBL" id="UPW41575.1"/>
    </source>
</evidence>
<protein>
    <submittedName>
        <fullName evidence="2">Replication initiator protein</fullName>
    </submittedName>
</protein>
<feature type="domain" description="Replication-associated protein ORF2/G2P" evidence="1">
    <location>
        <begin position="59"/>
        <end position="175"/>
    </location>
</feature>
<name>A0A976N2I8_9VIRU</name>
<reference evidence="2" key="1">
    <citation type="submission" date="2022-02" db="EMBL/GenBank/DDBJ databases">
        <title>Towards deciphering the DNA virus diversity associated with rodent species in the families Cricetidae and Heteromyidae.</title>
        <authorList>
            <person name="Lund M."/>
            <person name="Larsen B.B."/>
            <person name="Gryseels S."/>
            <person name="Kraberger S."/>
            <person name="Rowsey D.M."/>
            <person name="Steger L."/>
            <person name="Yule K.M."/>
            <person name="Upham N.S."/>
            <person name="Worobey M."/>
            <person name="Van Doorslaer K."/>
            <person name="Varsani A."/>
        </authorList>
    </citation>
    <scope>NUCLEOTIDE SEQUENCE</scope>
    <source>
        <strain evidence="2">NeonRodF8_53</strain>
    </source>
</reference>
<proteinExistence type="predicted"/>
<organism evidence="2">
    <name type="scientific">Peromfec virus RodF8_53</name>
    <dbReference type="NCBI Taxonomy" id="2929382"/>
    <lineage>
        <taxon>Viruses</taxon>
        <taxon>Monodnaviria</taxon>
        <taxon>Sangervirae</taxon>
        <taxon>Phixviricota</taxon>
        <taxon>Malgrandaviricetes</taxon>
        <taxon>Petitvirales</taxon>
        <taxon>Microviridae</taxon>
    </lineage>
</organism>
<dbReference type="InterPro" id="IPR056906">
    <property type="entry name" value="ORF2/G2P_dom"/>
</dbReference>